<evidence type="ECO:0000313" key="7">
    <source>
        <dbReference type="Proteomes" id="UP000254807"/>
    </source>
</evidence>
<evidence type="ECO:0000256" key="2">
    <source>
        <dbReference type="SAM" id="SignalP"/>
    </source>
</evidence>
<keyword evidence="7" id="KW-1185">Reference proteome</keyword>
<dbReference type="Proteomes" id="UP000571857">
    <property type="component" value="Unassembled WGS sequence"/>
</dbReference>
<reference evidence="5" key="3">
    <citation type="submission" date="2023-03" db="EMBL/GenBank/DDBJ databases">
        <authorList>
            <person name="Shen W."/>
            <person name="Cai J."/>
        </authorList>
    </citation>
    <scope>NUCLEOTIDE SEQUENCE</scope>
    <source>
        <strain evidence="5">K69-2</strain>
    </source>
</reference>
<evidence type="ECO:0000313" key="3">
    <source>
        <dbReference type="EMBL" id="MBA0972643.1"/>
    </source>
</evidence>
<name>A0A1L8U3S1_ENTGA</name>
<dbReference type="Proteomes" id="UP000254807">
    <property type="component" value="Unassembled WGS sequence"/>
</dbReference>
<evidence type="ECO:0000313" key="8">
    <source>
        <dbReference type="Proteomes" id="UP000571857"/>
    </source>
</evidence>
<dbReference type="Proteomes" id="UP001183682">
    <property type="component" value="Unassembled WGS sequence"/>
</dbReference>
<dbReference type="RefSeq" id="WP_060813242.1">
    <property type="nucleotide sequence ID" value="NZ_CAKOCH010000013.1"/>
</dbReference>
<organism evidence="6 7">
    <name type="scientific">Enterococcus gallinarum</name>
    <dbReference type="NCBI Taxonomy" id="1353"/>
    <lineage>
        <taxon>Bacteria</taxon>
        <taxon>Bacillati</taxon>
        <taxon>Bacillota</taxon>
        <taxon>Bacilli</taxon>
        <taxon>Lactobacillales</taxon>
        <taxon>Enterococcaceae</taxon>
        <taxon>Enterococcus</taxon>
    </lineage>
</organism>
<keyword evidence="1" id="KW-0472">Membrane</keyword>
<reference evidence="6 7" key="1">
    <citation type="submission" date="2018-06" db="EMBL/GenBank/DDBJ databases">
        <authorList>
            <consortium name="Pathogen Informatics"/>
            <person name="Doyle S."/>
        </authorList>
    </citation>
    <scope>NUCLEOTIDE SEQUENCE [LARGE SCALE GENOMIC DNA]</scope>
    <source>
        <strain evidence="6 7">NCTC12360</strain>
    </source>
</reference>
<dbReference type="EMBL" id="JASUBT010000001">
    <property type="protein sequence ID" value="MDL4934542.1"/>
    <property type="molecule type" value="Genomic_DNA"/>
</dbReference>
<protein>
    <submittedName>
        <fullName evidence="3">LPXTG cell wall anchor domain-containing protein</fullName>
    </submittedName>
    <submittedName>
        <fullName evidence="6">LPXTG-domain-containing protein cell wall anchor domain protein</fullName>
    </submittedName>
</protein>
<dbReference type="AlphaFoldDB" id="A0A1L8U3S1"/>
<evidence type="ECO:0000313" key="5">
    <source>
        <dbReference type="EMBL" id="MDT2689910.1"/>
    </source>
</evidence>
<sequence>MKKIIIGSMLGWLFLFSATTLAAEIGAYDSNGVTSFYGVYEYPAENPEPPVKVPGNQQFDHRGNQILPATGSDYYSTIQLTGGACLLAALVILSKRSIRNEKDFINSGYRPH</sequence>
<dbReference type="OrthoDB" id="2195242at2"/>
<feature type="signal peptide" evidence="2">
    <location>
        <begin position="1"/>
        <end position="22"/>
    </location>
</feature>
<feature type="chain" id="PRO_5015066771" evidence="2">
    <location>
        <begin position="23"/>
        <end position="112"/>
    </location>
</feature>
<evidence type="ECO:0000313" key="4">
    <source>
        <dbReference type="EMBL" id="MDL4934542.1"/>
    </source>
</evidence>
<keyword evidence="1" id="KW-1133">Transmembrane helix</keyword>
<evidence type="ECO:0000313" key="9">
    <source>
        <dbReference type="Proteomes" id="UP001241571"/>
    </source>
</evidence>
<dbReference type="EMBL" id="UFYW01000001">
    <property type="protein sequence ID" value="STD84547.1"/>
    <property type="molecule type" value="Genomic_DNA"/>
</dbReference>
<dbReference type="Proteomes" id="UP001241571">
    <property type="component" value="Unassembled WGS sequence"/>
</dbReference>
<evidence type="ECO:0000313" key="6">
    <source>
        <dbReference type="EMBL" id="STD84547.1"/>
    </source>
</evidence>
<keyword evidence="2" id="KW-0732">Signal</keyword>
<reference evidence="3 8" key="2">
    <citation type="submission" date="2020-06" db="EMBL/GenBank/DDBJ databases">
        <title>Crossreactivity between MHC class I-restricted antigens from cancer cells and an enterococcal bacteriophage.</title>
        <authorList>
            <person name="Fluckiger A."/>
            <person name="Daillere R."/>
            <person name="Sassi M."/>
            <person name="Cattoir V."/>
            <person name="Kroemer G."/>
            <person name="Zitvogel L."/>
        </authorList>
    </citation>
    <scope>NUCLEOTIDE SEQUENCE [LARGE SCALE GENOMIC DNA]</scope>
    <source>
        <strain evidence="3 8">EG4</strain>
    </source>
</reference>
<evidence type="ECO:0000256" key="1">
    <source>
        <dbReference type="SAM" id="Phobius"/>
    </source>
</evidence>
<dbReference type="EMBL" id="JARPZN010000003">
    <property type="protein sequence ID" value="MDT2689910.1"/>
    <property type="molecule type" value="Genomic_DNA"/>
</dbReference>
<keyword evidence="1" id="KW-0812">Transmembrane</keyword>
<dbReference type="EMBL" id="JABXJK010000039">
    <property type="protein sequence ID" value="MBA0972643.1"/>
    <property type="molecule type" value="Genomic_DNA"/>
</dbReference>
<reference evidence="4 9" key="4">
    <citation type="submission" date="2023-06" db="EMBL/GenBank/DDBJ databases">
        <title>Acute promotion of culturable opportunistic pathogens and persistent increase of antibiotic resistance following antibiotic exposure in mouse gut microbiota.</title>
        <authorList>
            <person name="Li L."/>
            <person name="Wang B."/>
            <person name="Sun Y."/>
            <person name="Wang M."/>
            <person name="Xu H."/>
        </authorList>
    </citation>
    <scope>NUCLEOTIDE SEQUENCE [LARGE SCALE GENOMIC DNA]</scope>
    <source>
        <strain evidence="4 9">CRI2_2</strain>
    </source>
</reference>
<accession>A0A1L8U3S1</accession>
<proteinExistence type="predicted"/>
<gene>
    <name evidence="3" type="ORF">HWH42_08590</name>
    <name evidence="6" type="ORF">NCTC12360_03088</name>
    <name evidence="5" type="ORF">P7E30_06800</name>
    <name evidence="4" type="ORF">QRX88_02275</name>
</gene>
<feature type="transmembrane region" description="Helical" evidence="1">
    <location>
        <begin position="74"/>
        <end position="93"/>
    </location>
</feature>